<dbReference type="Pfam" id="PF04954">
    <property type="entry name" value="SIP"/>
    <property type="match status" value="1"/>
</dbReference>
<keyword evidence="3" id="KW-1185">Reference proteome</keyword>
<comment type="caution">
    <text evidence="2">The sequence shown here is derived from an EMBL/GenBank/DDBJ whole genome shotgun (WGS) entry which is preliminary data.</text>
</comment>
<dbReference type="InterPro" id="IPR017927">
    <property type="entry name" value="FAD-bd_FR_type"/>
</dbReference>
<dbReference type="InterPro" id="IPR007037">
    <property type="entry name" value="SIP_rossman_dom"/>
</dbReference>
<dbReference type="RefSeq" id="WP_130101986.1">
    <property type="nucleotide sequence ID" value="NZ_SDWW01000013.1"/>
</dbReference>
<dbReference type="Pfam" id="PF08021">
    <property type="entry name" value="FAD_binding_9"/>
    <property type="match status" value="1"/>
</dbReference>
<evidence type="ECO:0000259" key="1">
    <source>
        <dbReference type="PROSITE" id="PS51384"/>
    </source>
</evidence>
<dbReference type="PANTHER" id="PTHR30157:SF0">
    <property type="entry name" value="NADPH-DEPENDENT FERRIC-CHELATE REDUCTASE"/>
    <property type="match status" value="1"/>
</dbReference>
<dbReference type="InterPro" id="IPR039374">
    <property type="entry name" value="SIP_fam"/>
</dbReference>
<dbReference type="AlphaFoldDB" id="A0A4Q5N0U0"/>
<dbReference type="InterPro" id="IPR039261">
    <property type="entry name" value="FNR_nucleotide-bd"/>
</dbReference>
<dbReference type="InterPro" id="IPR017938">
    <property type="entry name" value="Riboflavin_synthase-like_b-brl"/>
</dbReference>
<gene>
    <name evidence="2" type="ORF">EUA98_07140</name>
</gene>
<name>A0A4Q5N0U0_9MICO</name>
<feature type="domain" description="FAD-binding FR-type" evidence="1">
    <location>
        <begin position="20"/>
        <end position="171"/>
    </location>
</feature>
<proteinExistence type="predicted"/>
<reference evidence="2 3" key="1">
    <citation type="submission" date="2019-01" db="EMBL/GenBank/DDBJ databases">
        <title>Novel species of Cellulomonas.</title>
        <authorList>
            <person name="Liu Q."/>
            <person name="Xin Y.-H."/>
        </authorList>
    </citation>
    <scope>NUCLEOTIDE SEQUENCE [LARGE SCALE GENOMIC DNA]</scope>
    <source>
        <strain evidence="2 3">HLT2-17</strain>
    </source>
</reference>
<dbReference type="PROSITE" id="PS51384">
    <property type="entry name" value="FAD_FR"/>
    <property type="match status" value="1"/>
</dbReference>
<dbReference type="PANTHER" id="PTHR30157">
    <property type="entry name" value="FERRIC REDUCTASE, NADPH-DEPENDENT"/>
    <property type="match status" value="1"/>
</dbReference>
<dbReference type="SUPFAM" id="SSF63380">
    <property type="entry name" value="Riboflavin synthase domain-like"/>
    <property type="match status" value="1"/>
</dbReference>
<dbReference type="EMBL" id="SDWW01000013">
    <property type="protein sequence ID" value="RYV51669.1"/>
    <property type="molecule type" value="Genomic_DNA"/>
</dbReference>
<dbReference type="Gene3D" id="2.40.30.10">
    <property type="entry name" value="Translation factors"/>
    <property type="match status" value="1"/>
</dbReference>
<dbReference type="CDD" id="cd06193">
    <property type="entry name" value="siderophore_interacting"/>
    <property type="match status" value="1"/>
</dbReference>
<accession>A0A4Q5N0U0</accession>
<dbReference type="Proteomes" id="UP000293764">
    <property type="component" value="Unassembled WGS sequence"/>
</dbReference>
<protein>
    <submittedName>
        <fullName evidence="2">Siderophore-interacting protein</fullName>
    </submittedName>
</protein>
<evidence type="ECO:0000313" key="3">
    <source>
        <dbReference type="Proteomes" id="UP000293764"/>
    </source>
</evidence>
<dbReference type="InterPro" id="IPR013113">
    <property type="entry name" value="SIP_FAD-bd"/>
</dbReference>
<sequence length="339" mass="36994">MLTLPVAARARAAVADRPAYSPFVLQVDRIRQLSPHFRRVTFTGDDLQFWGVGGHDQRIKILFPLDGGRFGAGLADDGGVDGSATWHERWSALPAQDQNPFRTYTVRGFRAESLELDVDFVDHRDAADRDPAELADPADAAPLGPAGRWLATARPGDRVMVVGPDARSGAEPSGIDWHPGDATHALLAGDETAVPAICAILESLPAGFAATVFLEVPSADDVLPVAVGEQVAVTWLPRRDAPVGARLEQAVRGWLAGQPEHWQPARAAVAQPLPEIDVDHEILWDCADRSEDRGFYAWLAGESAAIRSLRRCLVTEHGIDRKQVAFMGYWRLGRSERQR</sequence>
<organism evidence="2 3">
    <name type="scientific">Pengzhenrongella frigida</name>
    <dbReference type="NCBI Taxonomy" id="1259133"/>
    <lineage>
        <taxon>Bacteria</taxon>
        <taxon>Bacillati</taxon>
        <taxon>Actinomycetota</taxon>
        <taxon>Actinomycetes</taxon>
        <taxon>Micrococcales</taxon>
        <taxon>Pengzhenrongella</taxon>
    </lineage>
</organism>
<dbReference type="OrthoDB" id="3291337at2"/>
<evidence type="ECO:0000313" key="2">
    <source>
        <dbReference type="EMBL" id="RYV51669.1"/>
    </source>
</evidence>
<dbReference type="GO" id="GO:0016491">
    <property type="term" value="F:oxidoreductase activity"/>
    <property type="evidence" value="ECO:0007669"/>
    <property type="project" value="InterPro"/>
</dbReference>
<dbReference type="Gene3D" id="3.40.50.80">
    <property type="entry name" value="Nucleotide-binding domain of ferredoxin-NADP reductase (FNR) module"/>
    <property type="match status" value="1"/>
</dbReference>